<dbReference type="GO" id="GO:0006281">
    <property type="term" value="P:DNA repair"/>
    <property type="evidence" value="ECO:0007669"/>
    <property type="project" value="UniProtKB-KW"/>
</dbReference>
<keyword evidence="2" id="KW-0378">Hydrolase</keyword>
<keyword evidence="2" id="KW-0547">Nucleotide-binding</keyword>
<evidence type="ECO:0000259" key="4">
    <source>
        <dbReference type="Pfam" id="PF12705"/>
    </source>
</evidence>
<keyword evidence="6" id="KW-1185">Reference proteome</keyword>
<dbReference type="GO" id="GO:0004386">
    <property type="term" value="F:helicase activity"/>
    <property type="evidence" value="ECO:0007669"/>
    <property type="project" value="UniProtKB-KW"/>
</dbReference>
<reference evidence="5 6" key="1">
    <citation type="submission" date="2018-01" db="EMBL/GenBank/DDBJ databases">
        <title>Draft genome sequence of Salinispora sp. 13K206.</title>
        <authorList>
            <person name="Sahin N."/>
            <person name="Saygin H."/>
            <person name="Ay H."/>
        </authorList>
    </citation>
    <scope>NUCLEOTIDE SEQUENCE [LARGE SCALE GENOMIC DNA]</scope>
    <source>
        <strain evidence="5 6">13K206</strain>
    </source>
</reference>
<evidence type="ECO:0000313" key="6">
    <source>
        <dbReference type="Proteomes" id="UP000248749"/>
    </source>
</evidence>
<name>A0A2W2E027_9ACTN</name>
<feature type="domain" description="PD-(D/E)XK endonuclease-like" evidence="4">
    <location>
        <begin position="317"/>
        <end position="559"/>
    </location>
</feature>
<evidence type="ECO:0000256" key="1">
    <source>
        <dbReference type="ARBA" id="ARBA00022763"/>
    </source>
</evidence>
<dbReference type="InterPro" id="IPR038726">
    <property type="entry name" value="PDDEXK_AddAB-type"/>
</dbReference>
<proteinExistence type="predicted"/>
<organism evidence="5 6">
    <name type="scientific">Micromonospora deserti</name>
    <dbReference type="NCBI Taxonomy" id="2070366"/>
    <lineage>
        <taxon>Bacteria</taxon>
        <taxon>Bacillati</taxon>
        <taxon>Actinomycetota</taxon>
        <taxon>Actinomycetes</taxon>
        <taxon>Micromonosporales</taxon>
        <taxon>Micromonosporaceae</taxon>
        <taxon>Micromonospora</taxon>
    </lineage>
</organism>
<comment type="caution">
    <text evidence="5">The sequence shown here is derived from an EMBL/GenBank/DDBJ whole genome shotgun (WGS) entry which is preliminary data.</text>
</comment>
<dbReference type="AlphaFoldDB" id="A0A2W2E027"/>
<evidence type="ECO:0000256" key="3">
    <source>
        <dbReference type="ARBA" id="ARBA00023204"/>
    </source>
</evidence>
<protein>
    <submittedName>
        <fullName evidence="5">PD-(D/E)XK nuclease family protein</fullName>
    </submittedName>
</protein>
<evidence type="ECO:0000313" key="5">
    <source>
        <dbReference type="EMBL" id="PZG02867.1"/>
    </source>
</evidence>
<keyword evidence="3" id="KW-0234">DNA repair</keyword>
<dbReference type="Pfam" id="PF12705">
    <property type="entry name" value="PDDEXK_1"/>
    <property type="match status" value="1"/>
</dbReference>
<sequence>MMSTWSRPNGTAGDISLIRINLAAARDNPEDCPLARSTNARPLLDEDPYPPYVAAPLQGFTLKPLMDALDRIEHDGRATPKVIEQLHSTRGTFGLRNRPPAHPGLLEWTAAAISQYLAARAADQYRREVAGLLPTHPVRYAWVARRTLSKPDLRGVLAYETTAWGRGYVALDGSARDLWLLSFGAAKPDRPASEKATAAYVAAYGEPCIGGGRRPYRVETFRTEERDQVFPSRVRVIDVGCGDGTTTTLVDWDRHEVDQHFAADAKVVLSRAVVDRNARPGSSCVRCKALSGCDALPRTPNLLSVSLSTQPRARRSVSVSDLRTYDACPAQYHLARQLKLKAPRLENGAIRRGRAVDAWLNDRHRDRPAGGCRTALEIIDRSAWMTGTFSLSADEADQGAKMLAHHEAVCPLAGLGDHEQVLVQHRVSFFEPVANLVWIATPDLLHTRAGGWTWRETKTSTGRLYEGQPLLRQYPQLALAVLILHAGVLGGDVTRSRVELELLNADDVTLEELDPSQPRVVREAHDVLEDLLRPWLQDGSFEPTPGRHCADCEVRAWCRPGQAHLTATAAKPEDR</sequence>
<keyword evidence="2" id="KW-0347">Helicase</keyword>
<dbReference type="Proteomes" id="UP000248749">
    <property type="component" value="Unassembled WGS sequence"/>
</dbReference>
<keyword evidence="2" id="KW-0067">ATP-binding</keyword>
<gene>
    <name evidence="5" type="ORF">C1I99_00795</name>
</gene>
<accession>A0A2W2E027</accession>
<keyword evidence="1" id="KW-0227">DNA damage</keyword>
<evidence type="ECO:0000256" key="2">
    <source>
        <dbReference type="ARBA" id="ARBA00022806"/>
    </source>
</evidence>
<dbReference type="EMBL" id="POUB01000003">
    <property type="protein sequence ID" value="PZG02867.1"/>
    <property type="molecule type" value="Genomic_DNA"/>
</dbReference>